<sequence length="77" mass="8693">MAQSVASNILEGTTVAVRLSRHFRFWRARALLLGFRPVLRGLSVLQYGLNEISELTGRSDRRKVAVNDGCCCCHRLF</sequence>
<dbReference type="Proteomes" id="UP000697107">
    <property type="component" value="Unassembled WGS sequence"/>
</dbReference>
<name>A0A8T0Z6L4_9STRA</name>
<dbReference type="Proteomes" id="UP000736787">
    <property type="component" value="Unassembled WGS sequence"/>
</dbReference>
<organism evidence="1 5">
    <name type="scientific">Phytophthora cactorum</name>
    <dbReference type="NCBI Taxonomy" id="29920"/>
    <lineage>
        <taxon>Eukaryota</taxon>
        <taxon>Sar</taxon>
        <taxon>Stramenopiles</taxon>
        <taxon>Oomycota</taxon>
        <taxon>Peronosporomycetes</taxon>
        <taxon>Peronosporales</taxon>
        <taxon>Peronosporaceae</taxon>
        <taxon>Phytophthora</taxon>
    </lineage>
</organism>
<dbReference type="Proteomes" id="UP000735874">
    <property type="component" value="Unassembled WGS sequence"/>
</dbReference>
<dbReference type="AlphaFoldDB" id="A0A8T0Z6L4"/>
<comment type="caution">
    <text evidence="1">The sequence shown here is derived from an EMBL/GenBank/DDBJ whole genome shotgun (WGS) entry which is preliminary data.</text>
</comment>
<protein>
    <submittedName>
        <fullName evidence="1">Uncharacterized protein</fullName>
    </submittedName>
</protein>
<dbReference type="EMBL" id="RCMI01001101">
    <property type="protein sequence ID" value="KAG2890759.1"/>
    <property type="molecule type" value="Genomic_DNA"/>
</dbReference>
<dbReference type="Proteomes" id="UP000774804">
    <property type="component" value="Unassembled WGS sequence"/>
</dbReference>
<dbReference type="EMBL" id="RCMK01000266">
    <property type="protein sequence ID" value="KAG2939891.1"/>
    <property type="molecule type" value="Genomic_DNA"/>
</dbReference>
<evidence type="ECO:0000313" key="1">
    <source>
        <dbReference type="EMBL" id="KAG2857744.1"/>
    </source>
</evidence>
<evidence type="ECO:0000313" key="5">
    <source>
        <dbReference type="Proteomes" id="UP000735874"/>
    </source>
</evidence>
<accession>A0A8T0Z6L4</accession>
<evidence type="ECO:0000313" key="2">
    <source>
        <dbReference type="EMBL" id="KAG2890759.1"/>
    </source>
</evidence>
<proteinExistence type="predicted"/>
<evidence type="ECO:0000313" key="3">
    <source>
        <dbReference type="EMBL" id="KAG2939891.1"/>
    </source>
</evidence>
<evidence type="ECO:0000313" key="4">
    <source>
        <dbReference type="EMBL" id="KAG2965732.1"/>
    </source>
</evidence>
<dbReference type="EMBL" id="RCML01001081">
    <property type="protein sequence ID" value="KAG2965732.1"/>
    <property type="molecule type" value="Genomic_DNA"/>
</dbReference>
<gene>
    <name evidence="1" type="ORF">PC113_g10410</name>
    <name evidence="2" type="ORF">PC115_g19407</name>
    <name evidence="3" type="ORF">PC117_g10774</name>
    <name evidence="4" type="ORF">PC118_g19579</name>
</gene>
<dbReference type="EMBL" id="RCMG01000278">
    <property type="protein sequence ID" value="KAG2857744.1"/>
    <property type="molecule type" value="Genomic_DNA"/>
</dbReference>
<reference evidence="1" key="1">
    <citation type="submission" date="2018-10" db="EMBL/GenBank/DDBJ databases">
        <title>Effector identification in a new, highly contiguous assembly of the strawberry crown rot pathogen Phytophthora cactorum.</title>
        <authorList>
            <person name="Armitage A.D."/>
            <person name="Nellist C.F."/>
            <person name="Bates H."/>
            <person name="Vickerstaff R.J."/>
            <person name="Harrison R.J."/>
        </authorList>
    </citation>
    <scope>NUCLEOTIDE SEQUENCE</scope>
    <source>
        <strain evidence="1">15-7</strain>
        <strain evidence="2">4032</strain>
        <strain evidence="3">4040</strain>
        <strain evidence="4">P415</strain>
    </source>
</reference>